<dbReference type="InterPro" id="IPR036322">
    <property type="entry name" value="WD40_repeat_dom_sf"/>
</dbReference>
<comment type="similarity">
    <text evidence="4">Belongs to the WD repeat PROPPIN family.</text>
</comment>
<organism evidence="6 7">
    <name type="scientific">Henosepilachna vigintioctopunctata</name>
    <dbReference type="NCBI Taxonomy" id="420089"/>
    <lineage>
        <taxon>Eukaryota</taxon>
        <taxon>Metazoa</taxon>
        <taxon>Ecdysozoa</taxon>
        <taxon>Arthropoda</taxon>
        <taxon>Hexapoda</taxon>
        <taxon>Insecta</taxon>
        <taxon>Pterygota</taxon>
        <taxon>Neoptera</taxon>
        <taxon>Endopterygota</taxon>
        <taxon>Coleoptera</taxon>
        <taxon>Polyphaga</taxon>
        <taxon>Cucujiformia</taxon>
        <taxon>Coccinelloidea</taxon>
        <taxon>Coccinellidae</taxon>
        <taxon>Epilachninae</taxon>
        <taxon>Epilachnini</taxon>
        <taxon>Henosepilachna</taxon>
    </lineage>
</organism>
<dbReference type="AlphaFoldDB" id="A0AAW1V310"/>
<dbReference type="PANTHER" id="PTHR11227">
    <property type="entry name" value="WD-REPEAT PROTEIN INTERACTING WITH PHOSPHOINOSIDES WIPI -RELATED"/>
    <property type="match status" value="1"/>
</dbReference>
<protein>
    <recommendedName>
        <fullName evidence="8">WD repeat domain phosphoinositide-interacting protein 2</fullName>
    </recommendedName>
</protein>
<keyword evidence="3" id="KW-0072">Autophagy</keyword>
<keyword evidence="7" id="KW-1185">Reference proteome</keyword>
<comment type="caution">
    <text evidence="6">The sequence shown here is derived from an EMBL/GenBank/DDBJ whole genome shotgun (WGS) entry which is preliminary data.</text>
</comment>
<proteinExistence type="inferred from homology"/>
<dbReference type="SUPFAM" id="SSF50978">
    <property type="entry name" value="WD40 repeat-like"/>
    <property type="match status" value="1"/>
</dbReference>
<feature type="compositionally biased region" description="Acidic residues" evidence="5">
    <location>
        <begin position="377"/>
        <end position="388"/>
    </location>
</feature>
<evidence type="ECO:0000256" key="2">
    <source>
        <dbReference type="ARBA" id="ARBA00022737"/>
    </source>
</evidence>
<keyword evidence="1" id="KW-0853">WD repeat</keyword>
<evidence type="ECO:0000256" key="3">
    <source>
        <dbReference type="ARBA" id="ARBA00023006"/>
    </source>
</evidence>
<evidence type="ECO:0000256" key="1">
    <source>
        <dbReference type="ARBA" id="ARBA00022574"/>
    </source>
</evidence>
<dbReference type="GO" id="GO:0006914">
    <property type="term" value="P:autophagy"/>
    <property type="evidence" value="ECO:0007669"/>
    <property type="project" value="UniProtKB-KW"/>
</dbReference>
<gene>
    <name evidence="6" type="ORF">WA026_000173</name>
</gene>
<dbReference type="EMBL" id="JARQZJ010000121">
    <property type="protein sequence ID" value="KAK9887865.1"/>
    <property type="molecule type" value="Genomic_DNA"/>
</dbReference>
<dbReference type="SMART" id="SM00320">
    <property type="entry name" value="WD40"/>
    <property type="match status" value="2"/>
</dbReference>
<evidence type="ECO:0000256" key="5">
    <source>
        <dbReference type="SAM" id="MobiDB-lite"/>
    </source>
</evidence>
<reference evidence="6 7" key="1">
    <citation type="submission" date="2023-03" db="EMBL/GenBank/DDBJ databases">
        <title>Genome insight into feeding habits of ladybird beetles.</title>
        <authorList>
            <person name="Li H.-S."/>
            <person name="Huang Y.-H."/>
            <person name="Pang H."/>
        </authorList>
    </citation>
    <scope>NUCLEOTIDE SEQUENCE [LARGE SCALE GENOMIC DNA]</scope>
    <source>
        <strain evidence="6">SYSU_2023b</strain>
        <tissue evidence="6">Whole body</tissue>
    </source>
</reference>
<evidence type="ECO:0008006" key="8">
    <source>
        <dbReference type="Google" id="ProtNLM"/>
    </source>
</evidence>
<sequence>MSNSALFAASTEGSPPKKYFVNFNQDFTSLAVGNKYGYRLYELSNADNIEHVYEGDPAEPFIIERLFNSSLVAVVSLSAPRKLVVCHFKKYSEICNYSYSNSIVAVKLNRTRLIVVLEESLYIHNIRDMKVLHTIRDTPPNPAGLCALSTSGDMCLIAYPGSSTSGQLQIFDGSNLHSKLMIFAHNSPLAAIAFSPCGTKVATASEKGTVIRVSSTEDGTKLYEFRRGVKRCVRIACLSFSNCGEYLACSSNTETVHVFKLDSPLNDSGPGTDESTWVGYLSSYLPTQVTDVFKQGRAFATAYLPYSDVGNVLGINTLDGKMRLMVATDEGLLYIFNMDPNESSILNLYKKHYLDGRDPKKECSTTQGVHLRSDPISIDDDSDSDSDF</sequence>
<feature type="region of interest" description="Disordered" evidence="5">
    <location>
        <begin position="363"/>
        <end position="388"/>
    </location>
</feature>
<keyword evidence="2" id="KW-0677">Repeat</keyword>
<name>A0AAW1V310_9CUCU</name>
<dbReference type="Gene3D" id="2.130.10.10">
    <property type="entry name" value="YVTN repeat-like/Quinoprotein amine dehydrogenase"/>
    <property type="match status" value="1"/>
</dbReference>
<evidence type="ECO:0000313" key="7">
    <source>
        <dbReference type="Proteomes" id="UP001431783"/>
    </source>
</evidence>
<accession>A0AAW1V310</accession>
<evidence type="ECO:0000256" key="4">
    <source>
        <dbReference type="ARBA" id="ARBA00025740"/>
    </source>
</evidence>
<dbReference type="InterPro" id="IPR048720">
    <property type="entry name" value="PROPPIN"/>
</dbReference>
<dbReference type="Pfam" id="PF21032">
    <property type="entry name" value="PROPPIN"/>
    <property type="match status" value="1"/>
</dbReference>
<dbReference type="GO" id="GO:0005737">
    <property type="term" value="C:cytoplasm"/>
    <property type="evidence" value="ECO:0007669"/>
    <property type="project" value="UniProtKB-ARBA"/>
</dbReference>
<dbReference type="Proteomes" id="UP001431783">
    <property type="component" value="Unassembled WGS sequence"/>
</dbReference>
<evidence type="ECO:0000313" key="6">
    <source>
        <dbReference type="EMBL" id="KAK9887865.1"/>
    </source>
</evidence>
<dbReference type="InterPro" id="IPR001680">
    <property type="entry name" value="WD40_rpt"/>
</dbReference>
<dbReference type="InterPro" id="IPR015943">
    <property type="entry name" value="WD40/YVTN_repeat-like_dom_sf"/>
</dbReference>